<dbReference type="Proteomes" id="UP001549119">
    <property type="component" value="Unassembled WGS sequence"/>
</dbReference>
<evidence type="ECO:0000256" key="1">
    <source>
        <dbReference type="SAM" id="Phobius"/>
    </source>
</evidence>
<comment type="caution">
    <text evidence="2">The sequence shown here is derived from an EMBL/GenBank/DDBJ whole genome shotgun (WGS) entry which is preliminary data.</text>
</comment>
<reference evidence="2 3" key="1">
    <citation type="submission" date="2024-06" db="EMBL/GenBank/DDBJ databases">
        <title>Genomics of switchgrass bacterial isolates.</title>
        <authorList>
            <person name="Shade A."/>
        </authorList>
    </citation>
    <scope>NUCLEOTIDE SEQUENCE [LARGE SCALE GENOMIC DNA]</scope>
    <source>
        <strain evidence="2 3">PvP084</strain>
    </source>
</reference>
<dbReference type="RefSeq" id="WP_209650350.1">
    <property type="nucleotide sequence ID" value="NZ_JBEPNV010000001.1"/>
</dbReference>
<gene>
    <name evidence="2" type="ORF">ABIC20_005918</name>
</gene>
<name>A0ABV2NQ47_9HYPH</name>
<feature type="transmembrane region" description="Helical" evidence="1">
    <location>
        <begin position="33"/>
        <end position="53"/>
    </location>
</feature>
<evidence type="ECO:0000313" key="3">
    <source>
        <dbReference type="Proteomes" id="UP001549119"/>
    </source>
</evidence>
<proteinExistence type="predicted"/>
<organism evidence="2 3">
    <name type="scientific">Methylobacterium radiotolerans</name>
    <dbReference type="NCBI Taxonomy" id="31998"/>
    <lineage>
        <taxon>Bacteria</taxon>
        <taxon>Pseudomonadati</taxon>
        <taxon>Pseudomonadota</taxon>
        <taxon>Alphaproteobacteria</taxon>
        <taxon>Hyphomicrobiales</taxon>
        <taxon>Methylobacteriaceae</taxon>
        <taxon>Methylobacterium</taxon>
    </lineage>
</organism>
<keyword evidence="1" id="KW-0472">Membrane</keyword>
<evidence type="ECO:0000313" key="2">
    <source>
        <dbReference type="EMBL" id="MET3868609.1"/>
    </source>
</evidence>
<dbReference type="EMBL" id="JBEPNW010000002">
    <property type="protein sequence ID" value="MET3868609.1"/>
    <property type="molecule type" value="Genomic_DNA"/>
</dbReference>
<keyword evidence="1" id="KW-1133">Transmembrane helix</keyword>
<accession>A0ABV2NQ47</accession>
<keyword evidence="1" id="KW-0812">Transmembrane</keyword>
<keyword evidence="3" id="KW-1185">Reference proteome</keyword>
<sequence>MTAATPLMAIAALESEALHRRARRGGFVPQLAALHASRFAVAGLLLAFIWAVGR</sequence>
<protein>
    <submittedName>
        <fullName evidence="2">Uncharacterized protein</fullName>
    </submittedName>
</protein>